<evidence type="ECO:0000313" key="3">
    <source>
        <dbReference type="EMBL" id="KAG2595985.1"/>
    </source>
</evidence>
<evidence type="ECO:0000313" key="4">
    <source>
        <dbReference type="Proteomes" id="UP000823388"/>
    </source>
</evidence>
<comment type="caution">
    <text evidence="3">The sequence shown here is derived from an EMBL/GenBank/DDBJ whole genome shotgun (WGS) entry which is preliminary data.</text>
</comment>
<dbReference type="PANTHER" id="PTHR21596">
    <property type="entry name" value="RIBONUCLEASE P SUBUNIT P38"/>
    <property type="match status" value="1"/>
</dbReference>
<dbReference type="InterPro" id="IPR005379">
    <property type="entry name" value="FDM1-5/IDN2_XH"/>
</dbReference>
<evidence type="ECO:0000259" key="2">
    <source>
        <dbReference type="Pfam" id="PF03469"/>
    </source>
</evidence>
<protein>
    <recommendedName>
        <fullName evidence="2">Factor of DNA methylation 1-5/IDN2 domain-containing protein</fullName>
    </recommendedName>
</protein>
<feature type="coiled-coil region" evidence="1">
    <location>
        <begin position="155"/>
        <end position="199"/>
    </location>
</feature>
<dbReference type="AlphaFoldDB" id="A0A8T0SFX8"/>
<dbReference type="SUPFAM" id="SSF49599">
    <property type="entry name" value="TRAF domain-like"/>
    <property type="match status" value="1"/>
</dbReference>
<accession>A0A8T0SFX8</accession>
<dbReference type="Pfam" id="PF03469">
    <property type="entry name" value="XH"/>
    <property type="match status" value="1"/>
</dbReference>
<keyword evidence="4" id="KW-1185">Reference proteome</keyword>
<proteinExistence type="predicted"/>
<dbReference type="Proteomes" id="UP000823388">
    <property type="component" value="Chromosome 5K"/>
</dbReference>
<keyword evidence="1" id="KW-0175">Coiled coil</keyword>
<reference evidence="3 4" key="1">
    <citation type="submission" date="2020-05" db="EMBL/GenBank/DDBJ databases">
        <title>WGS assembly of Panicum virgatum.</title>
        <authorList>
            <person name="Lovell J.T."/>
            <person name="Jenkins J."/>
            <person name="Shu S."/>
            <person name="Juenger T.E."/>
            <person name="Schmutz J."/>
        </authorList>
    </citation>
    <scope>NUCLEOTIDE SEQUENCE [LARGE SCALE GENOMIC DNA]</scope>
    <source>
        <strain evidence="4">cv. AP13</strain>
    </source>
</reference>
<evidence type="ECO:0000256" key="1">
    <source>
        <dbReference type="SAM" id="Coils"/>
    </source>
</evidence>
<dbReference type="GO" id="GO:0080188">
    <property type="term" value="P:gene silencing by siRNA-directed DNA methylation"/>
    <property type="evidence" value="ECO:0007669"/>
    <property type="project" value="InterPro"/>
</dbReference>
<gene>
    <name evidence="3" type="ORF">PVAP13_5KG122900</name>
</gene>
<sequence>MLRDHLRDAHGWPVDKIRYGRPQDLCLPESQRRRLLVAEEDGRVFLVVAVGAPGECHEVSLACLRANAAAGPQYTCRMWAVGEAAGALSVMMKMEVPSCGVPGKAAVVPLVVHRKMLHGASSEIHLSVRIDEELDSRSNELDELPMQRIYHESDRDKEKRDKEAALEKVLNLQQQLDAKENLELEIQQLQGKLEVMKHQGLESKEKIDVLSHELQDKYDEMEYLESMNHALFIKERESNDELQNDRKELIAGFQELAAGRSNIGIKEMGELDLKAFGDACRKRSSKEDAEVKSAMLCSEWQEEIRNPNWHPFRVKVVDGKEMEVLSEEDENLWKLKEEHGEEIYALVTKALVEINEYNPSGRHSVLELWNYNEGRKATLKEAVQHVMKQWRTHKRKR</sequence>
<dbReference type="InterPro" id="IPR045177">
    <property type="entry name" value="FDM1-5/IDN2"/>
</dbReference>
<organism evidence="3 4">
    <name type="scientific">Panicum virgatum</name>
    <name type="common">Blackwell switchgrass</name>
    <dbReference type="NCBI Taxonomy" id="38727"/>
    <lineage>
        <taxon>Eukaryota</taxon>
        <taxon>Viridiplantae</taxon>
        <taxon>Streptophyta</taxon>
        <taxon>Embryophyta</taxon>
        <taxon>Tracheophyta</taxon>
        <taxon>Spermatophyta</taxon>
        <taxon>Magnoliopsida</taxon>
        <taxon>Liliopsida</taxon>
        <taxon>Poales</taxon>
        <taxon>Poaceae</taxon>
        <taxon>PACMAD clade</taxon>
        <taxon>Panicoideae</taxon>
        <taxon>Panicodae</taxon>
        <taxon>Paniceae</taxon>
        <taxon>Panicinae</taxon>
        <taxon>Panicum</taxon>
        <taxon>Panicum sect. Hiantes</taxon>
    </lineage>
</organism>
<dbReference type="EMBL" id="CM029045">
    <property type="protein sequence ID" value="KAG2595985.1"/>
    <property type="molecule type" value="Genomic_DNA"/>
</dbReference>
<name>A0A8T0SFX8_PANVG</name>
<dbReference type="PANTHER" id="PTHR21596:SF3">
    <property type="entry name" value="FACTOR OF DNA METHYLATION 1-RELATED"/>
    <property type="match status" value="1"/>
</dbReference>
<feature type="domain" description="Factor of DNA methylation 1-5/IDN2" evidence="2">
    <location>
        <begin position="266"/>
        <end position="396"/>
    </location>
</feature>